<organism evidence="1 2">
    <name type="scientific">Novosphingobium pentaromativorans</name>
    <dbReference type="NCBI Taxonomy" id="205844"/>
    <lineage>
        <taxon>Bacteria</taxon>
        <taxon>Pseudomonadati</taxon>
        <taxon>Pseudomonadota</taxon>
        <taxon>Alphaproteobacteria</taxon>
        <taxon>Sphingomonadales</taxon>
        <taxon>Sphingomonadaceae</taxon>
        <taxon>Novosphingobium</taxon>
    </lineage>
</organism>
<name>A0A2W5NE75_9SPHN</name>
<evidence type="ECO:0000313" key="2">
    <source>
        <dbReference type="Proteomes" id="UP000249082"/>
    </source>
</evidence>
<sequence>MDPIVKAFQLSVQEEGRRLVLTTLGWNGFNEVNTEVWARTFKDMASSVRAAIWLSTDHDRTKAFIRAIEADGLRKANAALDRELARRHRPCQGLASCQPLLAHPICHPISSILSGMIADPSCRHAFVKLAFVKLAVVSIDESIHAFKAIK</sequence>
<dbReference type="AlphaFoldDB" id="A0A2W5NE75"/>
<reference evidence="1 2" key="1">
    <citation type="submission" date="2017-08" db="EMBL/GenBank/DDBJ databases">
        <title>Infants hospitalized years apart are colonized by the same room-sourced microbial strains.</title>
        <authorList>
            <person name="Brooks B."/>
            <person name="Olm M.R."/>
            <person name="Firek B.A."/>
            <person name="Baker R."/>
            <person name="Thomas B.C."/>
            <person name="Morowitz M.J."/>
            <person name="Banfield J.F."/>
        </authorList>
    </citation>
    <scope>NUCLEOTIDE SEQUENCE [LARGE SCALE GENOMIC DNA]</scope>
    <source>
        <strain evidence="1">S2_005_002_R2_33</strain>
    </source>
</reference>
<accession>A0A2W5NE75</accession>
<comment type="caution">
    <text evidence="1">The sequence shown here is derived from an EMBL/GenBank/DDBJ whole genome shotgun (WGS) entry which is preliminary data.</text>
</comment>
<dbReference type="Proteomes" id="UP000249082">
    <property type="component" value="Unassembled WGS sequence"/>
</dbReference>
<gene>
    <name evidence="1" type="ORF">DI555_20785</name>
</gene>
<dbReference type="EMBL" id="QFPX01000024">
    <property type="protein sequence ID" value="PZQ51836.1"/>
    <property type="molecule type" value="Genomic_DNA"/>
</dbReference>
<proteinExistence type="predicted"/>
<protein>
    <submittedName>
        <fullName evidence="1">Uncharacterized protein</fullName>
    </submittedName>
</protein>
<evidence type="ECO:0000313" key="1">
    <source>
        <dbReference type="EMBL" id="PZQ51836.1"/>
    </source>
</evidence>